<protein>
    <submittedName>
        <fullName evidence="1">Uncharacterized protein</fullName>
    </submittedName>
</protein>
<keyword evidence="2" id="KW-1185">Reference proteome</keyword>
<evidence type="ECO:0000313" key="1">
    <source>
        <dbReference type="EMBL" id="GFH57898.1"/>
    </source>
</evidence>
<evidence type="ECO:0000313" key="2">
    <source>
        <dbReference type="Proteomes" id="UP001054902"/>
    </source>
</evidence>
<sequence>MFLPDNMKNTTEETNADNLRKKAYTNIEKWSMEIIPESIRKGVEIYAQEVQCFDPECAPIDTKIAILFSAGGRGMMGLPLAAHEVTKEILKDNFPYGEVLEKWAKGEDAEWPPMDIDEDDQLPELRFDVGDKVECRVGADEATGWAKGEVIQLWYREKQWPEDTFAPYKVKLDNGKQIFAPLDVDQVIRATK</sequence>
<dbReference type="AlphaFoldDB" id="A0AAD3D532"/>
<accession>A0AAD3D532</accession>
<dbReference type="EMBL" id="BLLK01000060">
    <property type="protein sequence ID" value="GFH57898.1"/>
    <property type="molecule type" value="Genomic_DNA"/>
</dbReference>
<reference evidence="1 2" key="1">
    <citation type="journal article" date="2021" name="Sci. Rep.">
        <title>The genome of the diatom Chaetoceros tenuissimus carries an ancient integrated fragment of an extant virus.</title>
        <authorList>
            <person name="Hongo Y."/>
            <person name="Kimura K."/>
            <person name="Takaki Y."/>
            <person name="Yoshida Y."/>
            <person name="Baba S."/>
            <person name="Kobayashi G."/>
            <person name="Nagasaki K."/>
            <person name="Hano T."/>
            <person name="Tomaru Y."/>
        </authorList>
    </citation>
    <scope>NUCLEOTIDE SEQUENCE [LARGE SCALE GENOMIC DNA]</scope>
    <source>
        <strain evidence="1 2">NIES-3715</strain>
    </source>
</reference>
<gene>
    <name evidence="1" type="ORF">CTEN210_14374</name>
</gene>
<comment type="caution">
    <text evidence="1">The sequence shown here is derived from an EMBL/GenBank/DDBJ whole genome shotgun (WGS) entry which is preliminary data.</text>
</comment>
<organism evidence="1 2">
    <name type="scientific">Chaetoceros tenuissimus</name>
    <dbReference type="NCBI Taxonomy" id="426638"/>
    <lineage>
        <taxon>Eukaryota</taxon>
        <taxon>Sar</taxon>
        <taxon>Stramenopiles</taxon>
        <taxon>Ochrophyta</taxon>
        <taxon>Bacillariophyta</taxon>
        <taxon>Coscinodiscophyceae</taxon>
        <taxon>Chaetocerotophycidae</taxon>
        <taxon>Chaetocerotales</taxon>
        <taxon>Chaetocerotaceae</taxon>
        <taxon>Chaetoceros</taxon>
    </lineage>
</organism>
<proteinExistence type="predicted"/>
<name>A0AAD3D532_9STRA</name>
<dbReference type="Proteomes" id="UP001054902">
    <property type="component" value="Unassembled WGS sequence"/>
</dbReference>